<keyword evidence="3" id="KW-0472">Membrane</keyword>
<reference evidence="4" key="2">
    <citation type="submission" date="2021-01" db="UniProtKB">
        <authorList>
            <consortium name="EnsemblMetazoa"/>
        </authorList>
    </citation>
    <scope>IDENTIFICATION</scope>
</reference>
<sequence>MDLECSHLVLGLGCNKSTTSNTIIFYLTLGIAFLLSTFTLAFILGHHRLRKRRFIFQFNIILADLVSLICRLVAIFRGRNFPANIIRAFLMTPLVVSTINILFVALYQLITIRVDPFGVKNIITTARCFVAAVASWVVCACVMFPIGYLDKTDGVNGELAVFILTLLVFLLTGVCLSLIYGVVAKMQCDNVQMEERKEDTKRVLRTFAIVYCTSLIAGTMTRALSLKLYVTKTFFVLEAFFNGPCFIFLVTLVTAFNWIANCVVYLWRLKEFRSIVFSCSRNRRVEAVY</sequence>
<feature type="transmembrane region" description="Helical" evidence="3">
    <location>
        <begin position="203"/>
        <end position="226"/>
    </location>
</feature>
<dbReference type="KEGG" id="spu:115925223"/>
<keyword evidence="3" id="KW-1133">Transmembrane helix</keyword>
<keyword evidence="5" id="KW-1185">Reference proteome</keyword>
<comment type="subcellular location">
    <subcellularLocation>
        <location evidence="1">Cell membrane</location>
        <topology evidence="1">Multi-pass membrane protein</topology>
    </subcellularLocation>
</comment>
<feature type="transmembrane region" description="Helical" evidence="3">
    <location>
        <begin position="246"/>
        <end position="267"/>
    </location>
</feature>
<reference evidence="5" key="1">
    <citation type="submission" date="2015-02" db="EMBL/GenBank/DDBJ databases">
        <title>Genome sequencing for Strongylocentrotus purpuratus.</title>
        <authorList>
            <person name="Murali S."/>
            <person name="Liu Y."/>
            <person name="Vee V."/>
            <person name="English A."/>
            <person name="Wang M."/>
            <person name="Skinner E."/>
            <person name="Han Y."/>
            <person name="Muzny D.M."/>
            <person name="Worley K.C."/>
            <person name="Gibbs R.A."/>
        </authorList>
    </citation>
    <scope>NUCLEOTIDE SEQUENCE</scope>
</reference>
<accession>A0A7M7P6U0</accession>
<dbReference type="InParanoid" id="A0A7M7P6U0"/>
<feature type="transmembrane region" description="Helical" evidence="3">
    <location>
        <begin position="23"/>
        <end position="44"/>
    </location>
</feature>
<dbReference type="EnsemblMetazoa" id="XM_030988823">
    <property type="protein sequence ID" value="XP_030844683"/>
    <property type="gene ID" value="LOC115925223"/>
</dbReference>
<dbReference type="GeneID" id="115925223"/>
<dbReference type="OMA" id="FNWIANC"/>
<dbReference type="SUPFAM" id="SSF81321">
    <property type="entry name" value="Family A G protein-coupled receptor-like"/>
    <property type="match status" value="1"/>
</dbReference>
<keyword evidence="2" id="KW-1003">Cell membrane</keyword>
<evidence type="ECO:0000256" key="2">
    <source>
        <dbReference type="ARBA" id="ARBA00022475"/>
    </source>
</evidence>
<feature type="transmembrane region" description="Helical" evidence="3">
    <location>
        <begin position="160"/>
        <end position="183"/>
    </location>
</feature>
<name>A0A7M7P6U0_STRPU</name>
<evidence type="ECO:0000313" key="5">
    <source>
        <dbReference type="Proteomes" id="UP000007110"/>
    </source>
</evidence>
<evidence type="ECO:0000313" key="4">
    <source>
        <dbReference type="EnsemblMetazoa" id="XP_030844683"/>
    </source>
</evidence>
<evidence type="ECO:0000256" key="3">
    <source>
        <dbReference type="SAM" id="Phobius"/>
    </source>
</evidence>
<dbReference type="PANTHER" id="PTHR22750">
    <property type="entry name" value="G-PROTEIN COUPLED RECEPTOR"/>
    <property type="match status" value="1"/>
</dbReference>
<keyword evidence="3" id="KW-0812">Transmembrane</keyword>
<evidence type="ECO:0000256" key="1">
    <source>
        <dbReference type="ARBA" id="ARBA00004651"/>
    </source>
</evidence>
<dbReference type="Proteomes" id="UP000007110">
    <property type="component" value="Unassembled WGS sequence"/>
</dbReference>
<feature type="transmembrane region" description="Helical" evidence="3">
    <location>
        <begin position="56"/>
        <end position="76"/>
    </location>
</feature>
<dbReference type="Gene3D" id="1.20.1070.10">
    <property type="entry name" value="Rhodopsin 7-helix transmembrane proteins"/>
    <property type="match status" value="1"/>
</dbReference>
<dbReference type="AlphaFoldDB" id="A0A7M7P6U0"/>
<proteinExistence type="predicted"/>
<organism evidence="4 5">
    <name type="scientific">Strongylocentrotus purpuratus</name>
    <name type="common">Purple sea urchin</name>
    <dbReference type="NCBI Taxonomy" id="7668"/>
    <lineage>
        <taxon>Eukaryota</taxon>
        <taxon>Metazoa</taxon>
        <taxon>Echinodermata</taxon>
        <taxon>Eleutherozoa</taxon>
        <taxon>Echinozoa</taxon>
        <taxon>Echinoidea</taxon>
        <taxon>Euechinoidea</taxon>
        <taxon>Echinacea</taxon>
        <taxon>Camarodonta</taxon>
        <taxon>Echinidea</taxon>
        <taxon>Strongylocentrotidae</taxon>
        <taxon>Strongylocentrotus</taxon>
    </lineage>
</organism>
<dbReference type="OrthoDB" id="10203675at2759"/>
<feature type="transmembrane region" description="Helical" evidence="3">
    <location>
        <begin position="128"/>
        <end position="148"/>
    </location>
</feature>
<feature type="transmembrane region" description="Helical" evidence="3">
    <location>
        <begin position="88"/>
        <end position="107"/>
    </location>
</feature>
<dbReference type="RefSeq" id="XP_030844683.1">
    <property type="nucleotide sequence ID" value="XM_030988823.1"/>
</dbReference>
<evidence type="ECO:0008006" key="6">
    <source>
        <dbReference type="Google" id="ProtNLM"/>
    </source>
</evidence>
<dbReference type="GO" id="GO:0005886">
    <property type="term" value="C:plasma membrane"/>
    <property type="evidence" value="ECO:0007669"/>
    <property type="project" value="UniProtKB-SubCell"/>
</dbReference>
<protein>
    <recommendedName>
        <fullName evidence="6">G-protein coupled receptors family 1 profile domain-containing protein</fullName>
    </recommendedName>
</protein>